<dbReference type="PROSITE" id="PS50112">
    <property type="entry name" value="PAS"/>
    <property type="match status" value="1"/>
</dbReference>
<dbReference type="InterPro" id="IPR000160">
    <property type="entry name" value="GGDEF_dom"/>
</dbReference>
<dbReference type="Gene3D" id="3.30.70.270">
    <property type="match status" value="1"/>
</dbReference>
<keyword evidence="16" id="KW-1185">Reference proteome</keyword>
<evidence type="ECO:0000256" key="6">
    <source>
        <dbReference type="ARBA" id="ARBA00022741"/>
    </source>
</evidence>
<dbReference type="NCBIfam" id="TIGR00229">
    <property type="entry name" value="sensory_box"/>
    <property type="match status" value="1"/>
</dbReference>
<dbReference type="PANTHER" id="PTHR45138">
    <property type="entry name" value="REGULATORY COMPONENTS OF SENSORY TRANSDUCTION SYSTEM"/>
    <property type="match status" value="1"/>
</dbReference>
<dbReference type="eggNOG" id="COG2199">
    <property type="taxonomic scope" value="Bacteria"/>
</dbReference>
<dbReference type="GO" id="GO:0000160">
    <property type="term" value="P:phosphorelay signal transduction system"/>
    <property type="evidence" value="ECO:0007669"/>
    <property type="project" value="UniProtKB-KW"/>
</dbReference>
<dbReference type="InterPro" id="IPR000014">
    <property type="entry name" value="PAS"/>
</dbReference>
<dbReference type="SUPFAM" id="SSF55785">
    <property type="entry name" value="PYP-like sensor domain (PAS domain)"/>
    <property type="match status" value="1"/>
</dbReference>
<feature type="transmembrane region" description="Helical" evidence="11">
    <location>
        <begin position="312"/>
        <end position="333"/>
    </location>
</feature>
<keyword evidence="11" id="KW-0812">Transmembrane</keyword>
<dbReference type="PROSITE" id="PS50887">
    <property type="entry name" value="GGDEF"/>
    <property type="match status" value="1"/>
</dbReference>
<keyword evidence="4" id="KW-0597">Phosphoprotein</keyword>
<dbReference type="GO" id="GO:0005886">
    <property type="term" value="C:plasma membrane"/>
    <property type="evidence" value="ECO:0007669"/>
    <property type="project" value="UniProtKB-SubCell"/>
</dbReference>
<dbReference type="GO" id="GO:0052621">
    <property type="term" value="F:diguanylate cyclase activity"/>
    <property type="evidence" value="ECO:0007669"/>
    <property type="project" value="UniProtKB-EC"/>
</dbReference>
<dbReference type="GO" id="GO:1902201">
    <property type="term" value="P:negative regulation of bacterial-type flagellum-dependent cell motility"/>
    <property type="evidence" value="ECO:0007669"/>
    <property type="project" value="TreeGrafter"/>
</dbReference>
<evidence type="ECO:0000256" key="9">
    <source>
        <dbReference type="ARBA" id="ARBA00023012"/>
    </source>
</evidence>
<dbReference type="Pfam" id="PF21623">
    <property type="entry name" value="HK_sensor_dom_bact"/>
    <property type="match status" value="1"/>
</dbReference>
<evidence type="ECO:0000313" key="15">
    <source>
        <dbReference type="EMBL" id="GAD69361.1"/>
    </source>
</evidence>
<dbReference type="RefSeq" id="WP_021707328.1">
    <property type="nucleotide sequence ID" value="NZ_BATJ01000028.1"/>
</dbReference>
<feature type="domain" description="PAS" evidence="12">
    <location>
        <begin position="338"/>
        <end position="409"/>
    </location>
</feature>
<dbReference type="CDD" id="cd01949">
    <property type="entry name" value="GGDEF"/>
    <property type="match status" value="1"/>
</dbReference>
<dbReference type="Proteomes" id="UP000016570">
    <property type="component" value="Unassembled WGS sequence"/>
</dbReference>
<dbReference type="PANTHER" id="PTHR45138:SF9">
    <property type="entry name" value="DIGUANYLATE CYCLASE DGCM-RELATED"/>
    <property type="match status" value="1"/>
</dbReference>
<feature type="transmembrane region" description="Helical" evidence="11">
    <location>
        <begin position="6"/>
        <end position="26"/>
    </location>
</feature>
<evidence type="ECO:0000256" key="8">
    <source>
        <dbReference type="ARBA" id="ARBA00022840"/>
    </source>
</evidence>
<evidence type="ECO:0000256" key="2">
    <source>
        <dbReference type="ARBA" id="ARBA00004533"/>
    </source>
</evidence>
<evidence type="ECO:0000259" key="14">
    <source>
        <dbReference type="PROSITE" id="PS50887"/>
    </source>
</evidence>
<dbReference type="SMART" id="SM00091">
    <property type="entry name" value="PAS"/>
    <property type="match status" value="1"/>
</dbReference>
<evidence type="ECO:0000259" key="12">
    <source>
        <dbReference type="PROSITE" id="PS50112"/>
    </source>
</evidence>
<evidence type="ECO:0000256" key="3">
    <source>
        <dbReference type="ARBA" id="ARBA00012528"/>
    </source>
</evidence>
<dbReference type="EMBL" id="BATJ01000028">
    <property type="protein sequence ID" value="GAD69361.1"/>
    <property type="molecule type" value="Genomic_DNA"/>
</dbReference>
<sequence>MKYTKIAAYLLVTCFVFAVIVSAYYYHRYLTLQHNVVEKTAQDALNQLTYSEREYDTLKGQLRSTVKLLANSQSMFDYAILPNTEHRQVLENIWESVATSQKWYKQIRYISRAGKELIDVGYTRNPGHSFVRNALQNKASRDYFKYAQSLEAGEVALWGIDLETHDGELVVPYTPGLRLISPVTVLGKRMGYLVLNVDVSYLFSRMNYSPDSDFNPELLNQQGYYLSSDNKSKLFGHILSERQQYNVANLFPAVWQKMQQQPYGYAREQGGIIAFRRIELVPGNSMYLMAHVDRQQILQRHARDFDDLLQEAIFVLMMVLFFALPIASVGLHYHRRNIESQLARAALSGMSAVMISDAHHSVIMTNDAFTKLTGRTQKQVQGRNALKVLFGEKRLESMLKIVDRVGQERRWEGEVEFDINDQPGPVTAIMRVQAVLSENGKISYYITSLVDISDRKALEFQLRELSEKDELTKLWNRRKFENELKRHALMVERYPERNRVCLALIDIDHFKRINDHKGHDEGDRVIRAVAEVMTDTLRQTDFIARIGGEEFAVIMPHTTLEEAESALNRLRIAVELDARINTTISAGFTDLTHDNTRCYKWADVALYDAKASGRNQVAYCLSSEEVA</sequence>
<dbReference type="Gene3D" id="3.30.450.20">
    <property type="entry name" value="PAS domain"/>
    <property type="match status" value="3"/>
</dbReference>
<keyword evidence="6" id="KW-0547">Nucleotide-binding</keyword>
<evidence type="ECO:0000256" key="11">
    <source>
        <dbReference type="SAM" id="Phobius"/>
    </source>
</evidence>
<dbReference type="PROSITE" id="PS50113">
    <property type="entry name" value="PAC"/>
    <property type="match status" value="1"/>
</dbReference>
<comment type="caution">
    <text evidence="15">The sequence shown here is derived from an EMBL/GenBank/DDBJ whole genome shotgun (WGS) entry which is preliminary data.</text>
</comment>
<keyword evidence="11" id="KW-0472">Membrane</keyword>
<proteinExistence type="predicted"/>
<keyword evidence="9" id="KW-0902">Two-component regulatory system</keyword>
<name>U2ZNN8_VIBPR</name>
<dbReference type="SMART" id="SM00267">
    <property type="entry name" value="GGDEF"/>
    <property type="match status" value="1"/>
</dbReference>
<organism evidence="15 16">
    <name type="scientific">Vibrio proteolyticus NBRC 13287</name>
    <dbReference type="NCBI Taxonomy" id="1219065"/>
    <lineage>
        <taxon>Bacteria</taxon>
        <taxon>Pseudomonadati</taxon>
        <taxon>Pseudomonadota</taxon>
        <taxon>Gammaproteobacteria</taxon>
        <taxon>Vibrionales</taxon>
        <taxon>Vibrionaceae</taxon>
        <taxon>Vibrio</taxon>
    </lineage>
</organism>
<keyword evidence="11" id="KW-1133">Transmembrane helix</keyword>
<dbReference type="AlphaFoldDB" id="U2ZNN8"/>
<comment type="catalytic activity">
    <reaction evidence="10">
        <text>2 GTP = 3',3'-c-di-GMP + 2 diphosphate</text>
        <dbReference type="Rhea" id="RHEA:24898"/>
        <dbReference type="ChEBI" id="CHEBI:33019"/>
        <dbReference type="ChEBI" id="CHEBI:37565"/>
        <dbReference type="ChEBI" id="CHEBI:58805"/>
        <dbReference type="EC" id="2.7.7.65"/>
    </reaction>
</comment>
<evidence type="ECO:0000313" key="16">
    <source>
        <dbReference type="Proteomes" id="UP000016570"/>
    </source>
</evidence>
<dbReference type="SUPFAM" id="SSF103190">
    <property type="entry name" value="Sensory domain-like"/>
    <property type="match status" value="2"/>
</dbReference>
<reference evidence="15 16" key="1">
    <citation type="submission" date="2013-09" db="EMBL/GenBank/DDBJ databases">
        <title>Whole genome shotgun sequence of Vibrio proteolyticus NBRC 13287.</title>
        <authorList>
            <person name="Isaki S."/>
            <person name="Hosoyama A."/>
            <person name="Numata M."/>
            <person name="Hashimoto M."/>
            <person name="Hosoyama Y."/>
            <person name="Tsuchikane K."/>
            <person name="Noguchi M."/>
            <person name="Hirakata S."/>
            <person name="Ichikawa N."/>
            <person name="Ohji S."/>
            <person name="Yamazoe A."/>
            <person name="Fujita N."/>
        </authorList>
    </citation>
    <scope>NUCLEOTIDE SEQUENCE [LARGE SCALE GENOMIC DNA]</scope>
    <source>
        <strain evidence="15 16">NBRC 13287</strain>
    </source>
</reference>
<evidence type="ECO:0000256" key="10">
    <source>
        <dbReference type="ARBA" id="ARBA00034247"/>
    </source>
</evidence>
<dbReference type="STRING" id="1219065.VPR01S_28_00160"/>
<dbReference type="InterPro" id="IPR000700">
    <property type="entry name" value="PAS-assoc_C"/>
</dbReference>
<gene>
    <name evidence="15" type="ORF">VPR01S_28_00160</name>
</gene>
<evidence type="ECO:0000256" key="1">
    <source>
        <dbReference type="ARBA" id="ARBA00001946"/>
    </source>
</evidence>
<dbReference type="InterPro" id="IPR029787">
    <property type="entry name" value="Nucleotide_cyclase"/>
</dbReference>
<comment type="subcellular location">
    <subcellularLocation>
        <location evidence="2">Cell inner membrane</location>
    </subcellularLocation>
</comment>
<feature type="domain" description="GGDEF" evidence="14">
    <location>
        <begin position="498"/>
        <end position="622"/>
    </location>
</feature>
<evidence type="ECO:0000259" key="13">
    <source>
        <dbReference type="PROSITE" id="PS50113"/>
    </source>
</evidence>
<dbReference type="FunFam" id="3.30.70.270:FF:000001">
    <property type="entry name" value="Diguanylate cyclase domain protein"/>
    <property type="match status" value="1"/>
</dbReference>
<accession>U2ZNN8</accession>
<keyword evidence="8" id="KW-0067">ATP-binding</keyword>
<evidence type="ECO:0000256" key="7">
    <source>
        <dbReference type="ARBA" id="ARBA00022777"/>
    </source>
</evidence>
<dbReference type="InterPro" id="IPR043128">
    <property type="entry name" value="Rev_trsase/Diguanyl_cyclase"/>
</dbReference>
<dbReference type="NCBIfam" id="TIGR00254">
    <property type="entry name" value="GGDEF"/>
    <property type="match status" value="1"/>
</dbReference>
<feature type="domain" description="PAC" evidence="13">
    <location>
        <begin position="413"/>
        <end position="464"/>
    </location>
</feature>
<keyword evidence="7" id="KW-0418">Kinase</keyword>
<dbReference type="InterPro" id="IPR050469">
    <property type="entry name" value="Diguanylate_Cyclase"/>
</dbReference>
<evidence type="ECO:0000256" key="4">
    <source>
        <dbReference type="ARBA" id="ARBA00022553"/>
    </source>
</evidence>
<dbReference type="CDD" id="cd00130">
    <property type="entry name" value="PAS"/>
    <property type="match status" value="1"/>
</dbReference>
<dbReference type="GO" id="GO:0005524">
    <property type="term" value="F:ATP binding"/>
    <property type="evidence" value="ECO:0007669"/>
    <property type="project" value="UniProtKB-KW"/>
</dbReference>
<dbReference type="Pfam" id="PF00990">
    <property type="entry name" value="GGDEF"/>
    <property type="match status" value="1"/>
</dbReference>
<dbReference type="GO" id="GO:0016301">
    <property type="term" value="F:kinase activity"/>
    <property type="evidence" value="ECO:0007669"/>
    <property type="project" value="UniProtKB-KW"/>
</dbReference>
<evidence type="ECO:0000256" key="5">
    <source>
        <dbReference type="ARBA" id="ARBA00022679"/>
    </source>
</evidence>
<dbReference type="Gene3D" id="1.20.5.170">
    <property type="match status" value="1"/>
</dbReference>
<comment type="cofactor">
    <cofactor evidence="1">
        <name>Mg(2+)</name>
        <dbReference type="ChEBI" id="CHEBI:18420"/>
    </cofactor>
</comment>
<dbReference type="Pfam" id="PF13426">
    <property type="entry name" value="PAS_9"/>
    <property type="match status" value="1"/>
</dbReference>
<keyword evidence="5" id="KW-0808">Transferase</keyword>
<dbReference type="SUPFAM" id="SSF55073">
    <property type="entry name" value="Nucleotide cyclase"/>
    <property type="match status" value="1"/>
</dbReference>
<dbReference type="InterPro" id="IPR035965">
    <property type="entry name" value="PAS-like_dom_sf"/>
</dbReference>
<dbReference type="EC" id="2.7.7.65" evidence="3"/>
<protein>
    <recommendedName>
        <fullName evidence="3">diguanylate cyclase</fullName>
        <ecNumber evidence="3">2.7.7.65</ecNumber>
    </recommendedName>
</protein>
<dbReference type="GO" id="GO:0043709">
    <property type="term" value="P:cell adhesion involved in single-species biofilm formation"/>
    <property type="evidence" value="ECO:0007669"/>
    <property type="project" value="TreeGrafter"/>
</dbReference>
<dbReference type="InterPro" id="IPR029151">
    <property type="entry name" value="Sensor-like_sf"/>
</dbReference>
<dbReference type="InterPro" id="IPR048760">
    <property type="entry name" value="VP0354-like_sensor_dom"/>
</dbReference>